<evidence type="ECO:0000256" key="1">
    <source>
        <dbReference type="ARBA" id="ARBA00007362"/>
    </source>
</evidence>
<feature type="domain" description="EamA" evidence="4">
    <location>
        <begin position="174"/>
        <end position="307"/>
    </location>
</feature>
<feature type="transmembrane region" description="Helical" evidence="3">
    <location>
        <begin position="204"/>
        <end position="221"/>
    </location>
</feature>
<evidence type="ECO:0000256" key="3">
    <source>
        <dbReference type="SAM" id="Phobius"/>
    </source>
</evidence>
<feature type="domain" description="EamA" evidence="4">
    <location>
        <begin position="33"/>
        <end position="163"/>
    </location>
</feature>
<keyword evidence="3" id="KW-1133">Transmembrane helix</keyword>
<name>A0A6I3IEP3_9MICO</name>
<dbReference type="Pfam" id="PF00892">
    <property type="entry name" value="EamA"/>
    <property type="match status" value="2"/>
</dbReference>
<keyword evidence="3" id="KW-0812">Transmembrane</keyword>
<dbReference type="InterPro" id="IPR000620">
    <property type="entry name" value="EamA_dom"/>
</dbReference>
<feature type="compositionally biased region" description="Low complexity" evidence="2">
    <location>
        <begin position="11"/>
        <end position="21"/>
    </location>
</feature>
<organism evidence="5 6">
    <name type="scientific">Arsenicicoccus cauae</name>
    <dbReference type="NCBI Taxonomy" id="2663847"/>
    <lineage>
        <taxon>Bacteria</taxon>
        <taxon>Bacillati</taxon>
        <taxon>Actinomycetota</taxon>
        <taxon>Actinomycetes</taxon>
        <taxon>Micrococcales</taxon>
        <taxon>Intrasporangiaceae</taxon>
        <taxon>Arsenicicoccus</taxon>
    </lineage>
</organism>
<evidence type="ECO:0000313" key="6">
    <source>
        <dbReference type="Proteomes" id="UP000431092"/>
    </source>
</evidence>
<dbReference type="EMBL" id="WLVL01000017">
    <property type="protein sequence ID" value="MTB71153.1"/>
    <property type="molecule type" value="Genomic_DNA"/>
</dbReference>
<comment type="caution">
    <text evidence="5">The sequence shown here is derived from an EMBL/GenBank/DDBJ whole genome shotgun (WGS) entry which is preliminary data.</text>
</comment>
<feature type="transmembrane region" description="Helical" evidence="3">
    <location>
        <begin position="233"/>
        <end position="256"/>
    </location>
</feature>
<comment type="similarity">
    <text evidence="1">Belongs to the EamA transporter family.</text>
</comment>
<keyword evidence="6" id="KW-1185">Reference proteome</keyword>
<evidence type="ECO:0000259" key="4">
    <source>
        <dbReference type="Pfam" id="PF00892"/>
    </source>
</evidence>
<feature type="transmembrane region" description="Helical" evidence="3">
    <location>
        <begin position="268"/>
        <end position="285"/>
    </location>
</feature>
<feature type="transmembrane region" description="Helical" evidence="3">
    <location>
        <begin position="32"/>
        <end position="53"/>
    </location>
</feature>
<feature type="transmembrane region" description="Helical" evidence="3">
    <location>
        <begin position="118"/>
        <end position="140"/>
    </location>
</feature>
<feature type="region of interest" description="Disordered" evidence="2">
    <location>
        <begin position="1"/>
        <end position="25"/>
    </location>
</feature>
<dbReference type="InterPro" id="IPR037185">
    <property type="entry name" value="EmrE-like"/>
</dbReference>
<dbReference type="PANTHER" id="PTHR12715:SF4">
    <property type="entry name" value="EAMA DOMAIN-CONTAINING PROTEIN"/>
    <property type="match status" value="1"/>
</dbReference>
<sequence length="312" mass="32500">MPAGFEGDDQTVTAPTAPTHVTTRDQANEPRVLLAAATTVVLWASSFIVIRYAGPHYDAGSMALLRMLVGAVVLGLIAARSGIRWPQRRSVPLVIAWGVGWFCLYLLALNVAEQTVDAGTAAMIVNLAPLMVVVFAGLFLGEGFPRGLLIGAPVSFVGVVLIGLESSGGHLAITGLLLALAAAVLYAGATLLQKHLMRSVDSTTLTWLGATAGAVALLPWSGRLAHDLATAPLGATLAIAYMGVLPTAFAFTTWAYVLMRTSAGRTSATTYVVPAVAIVLSWLLLGEAPTPVMLLGGALCLLGVAITRMMRR</sequence>
<dbReference type="Proteomes" id="UP000431092">
    <property type="component" value="Unassembled WGS sequence"/>
</dbReference>
<dbReference type="GO" id="GO:0016020">
    <property type="term" value="C:membrane"/>
    <property type="evidence" value="ECO:0007669"/>
    <property type="project" value="InterPro"/>
</dbReference>
<feature type="transmembrane region" description="Helical" evidence="3">
    <location>
        <begin position="147"/>
        <end position="164"/>
    </location>
</feature>
<proteinExistence type="inferred from homology"/>
<evidence type="ECO:0000256" key="2">
    <source>
        <dbReference type="SAM" id="MobiDB-lite"/>
    </source>
</evidence>
<dbReference type="AlphaFoldDB" id="A0A6I3IEP3"/>
<dbReference type="InterPro" id="IPR052756">
    <property type="entry name" value="Alkyne_AA_exporter"/>
</dbReference>
<dbReference type="PANTHER" id="PTHR12715">
    <property type="entry name" value="TRANSPORTER, DRUG/METABOLITE EXPORTER FAMILY"/>
    <property type="match status" value="1"/>
</dbReference>
<dbReference type="SUPFAM" id="SSF103481">
    <property type="entry name" value="Multidrug resistance efflux transporter EmrE"/>
    <property type="match status" value="2"/>
</dbReference>
<keyword evidence="3" id="KW-0472">Membrane</keyword>
<feature type="transmembrane region" description="Helical" evidence="3">
    <location>
        <begin position="291"/>
        <end position="310"/>
    </location>
</feature>
<feature type="transmembrane region" description="Helical" evidence="3">
    <location>
        <begin position="91"/>
        <end position="112"/>
    </location>
</feature>
<feature type="transmembrane region" description="Helical" evidence="3">
    <location>
        <begin position="59"/>
        <end position="79"/>
    </location>
</feature>
<feature type="transmembrane region" description="Helical" evidence="3">
    <location>
        <begin position="170"/>
        <end position="192"/>
    </location>
</feature>
<evidence type="ECO:0000313" key="5">
    <source>
        <dbReference type="EMBL" id="MTB71153.1"/>
    </source>
</evidence>
<accession>A0A6I3IEP3</accession>
<protein>
    <submittedName>
        <fullName evidence="5">EamA family transporter</fullName>
    </submittedName>
</protein>
<gene>
    <name evidence="5" type="ORF">GGG17_04020</name>
</gene>
<reference evidence="5 6" key="1">
    <citation type="submission" date="2019-11" db="EMBL/GenBank/DDBJ databases">
        <title>Whole genome sequencing identifies a novel species of the genus Arsenicicoccus isolated from human blood.</title>
        <authorList>
            <person name="Jeong J.H."/>
            <person name="Kweon O.J."/>
            <person name="Kim H.R."/>
            <person name="Kim T.-H."/>
            <person name="Ha S.-M."/>
            <person name="Lee M.-K."/>
        </authorList>
    </citation>
    <scope>NUCLEOTIDE SEQUENCE [LARGE SCALE GENOMIC DNA]</scope>
    <source>
        <strain evidence="5 6">MKL-02</strain>
    </source>
</reference>